<protein>
    <submittedName>
        <fullName evidence="1">Uncharacterized protein</fullName>
    </submittedName>
</protein>
<accession>A0A1I2BU39</accession>
<evidence type="ECO:0000313" key="1">
    <source>
        <dbReference type="EMBL" id="SFE59557.1"/>
    </source>
</evidence>
<dbReference type="Proteomes" id="UP000199516">
    <property type="component" value="Unassembled WGS sequence"/>
</dbReference>
<proteinExistence type="predicted"/>
<name>A0A1I2BU39_9BACI</name>
<sequence>MKDETNFIKDLTQKELQLFEDMLEAKYQEGYEDGYQAASYEIKERKAE</sequence>
<gene>
    <name evidence="1" type="ORF">SAMN05192532_102505</name>
</gene>
<dbReference type="AlphaFoldDB" id="A0A1I2BU39"/>
<evidence type="ECO:0000313" key="2">
    <source>
        <dbReference type="Proteomes" id="UP000199516"/>
    </source>
</evidence>
<organism evidence="1 2">
    <name type="scientific">Alteribacillus iranensis</name>
    <dbReference type="NCBI Taxonomy" id="930128"/>
    <lineage>
        <taxon>Bacteria</taxon>
        <taxon>Bacillati</taxon>
        <taxon>Bacillota</taxon>
        <taxon>Bacilli</taxon>
        <taxon>Bacillales</taxon>
        <taxon>Bacillaceae</taxon>
        <taxon>Alteribacillus</taxon>
    </lineage>
</organism>
<keyword evidence="2" id="KW-1185">Reference proteome</keyword>
<dbReference type="RefSeq" id="WP_177194728.1">
    <property type="nucleotide sequence ID" value="NZ_FONT01000002.1"/>
</dbReference>
<reference evidence="1 2" key="1">
    <citation type="submission" date="2016-10" db="EMBL/GenBank/DDBJ databases">
        <authorList>
            <person name="de Groot N.N."/>
        </authorList>
    </citation>
    <scope>NUCLEOTIDE SEQUENCE [LARGE SCALE GENOMIC DNA]</scope>
    <source>
        <strain evidence="1 2">DSM 23995</strain>
    </source>
</reference>
<dbReference type="EMBL" id="FONT01000002">
    <property type="protein sequence ID" value="SFE59557.1"/>
    <property type="molecule type" value="Genomic_DNA"/>
</dbReference>